<feature type="domain" description="Laminin EGF-like" evidence="10">
    <location>
        <begin position="361"/>
        <end position="414"/>
    </location>
</feature>
<feature type="chain" id="PRO_5042139243" evidence="9">
    <location>
        <begin position="23"/>
        <end position="554"/>
    </location>
</feature>
<keyword evidence="7 8" id="KW-0424">Laminin EGF-like domain</keyword>
<dbReference type="Gene3D" id="2.10.25.10">
    <property type="entry name" value="Laminin"/>
    <property type="match status" value="4"/>
</dbReference>
<dbReference type="FunFam" id="2.10.25.10:FF:000090">
    <property type="entry name" value="laminin subunit alpha"/>
    <property type="match status" value="1"/>
</dbReference>
<feature type="signal peptide" evidence="9">
    <location>
        <begin position="1"/>
        <end position="22"/>
    </location>
</feature>
<sequence length="554" mass="62209">MSSRQLYPVLLWFLLSQQKTTAQPINIRTLQSNDCEQTTSGGRTMYYACLGEPIHLLRSGNSNFNLTVEPADSTCGSPVETFCTLGLRECDTCDDRDVTRRHPPQFMLDQTVDSSNTDTWWQSVTWSKFPEPLEVNITISFDKSYELQSDLSIRFQSSRPRSMVLEKSSDFGRTWSVLQYYNKYCRTYYDQGVASSVPSTAPETVVCSQEYSNELPFSDGVVTFPVVKDRFRHFLGPYLSHYQGLYEALNSTDLSSFLTFTDLRIRLLYPATDGKEYFQKRMDLLRYYYAISDIKVIAGCSCHLHAKYCDVNADNTTVCLCEHNTDGASCERCKPLYNDRLWLPGFYVPYPSGTANECRTCDCEVLGVDDHDTRCSDTGQCNCRALVTGRKCDRCIAGYYGLLQQGNQRGICKSCDCVLDGTVGASYECDMDTGQCPCKATIGQRDCGQCNDGFYRFPTDLWYSEQGCLTCDCDNGGSLGPSCEKTTGQCHCRPHIGGRRCTSPEPGYFVPTSDANQYQPSDGTCRINAQMSTVGSVYKTHIFAFVQRDGVSDV</sequence>
<evidence type="ECO:0000256" key="9">
    <source>
        <dbReference type="SAM" id="SignalP"/>
    </source>
</evidence>
<evidence type="ECO:0000313" key="13">
    <source>
        <dbReference type="Proteomes" id="UP001209878"/>
    </source>
</evidence>
<dbReference type="PROSITE" id="PS51117">
    <property type="entry name" value="LAMININ_NTER"/>
    <property type="match status" value="1"/>
</dbReference>
<reference evidence="12" key="1">
    <citation type="journal article" date="2023" name="Mol. Biol. Evol.">
        <title>Third-Generation Sequencing Reveals the Adaptive Role of the Epigenome in Three Deep-Sea Polychaetes.</title>
        <authorList>
            <person name="Perez M."/>
            <person name="Aroh O."/>
            <person name="Sun Y."/>
            <person name="Lan Y."/>
            <person name="Juniper S.K."/>
            <person name="Young C.R."/>
            <person name="Angers B."/>
            <person name="Qian P.Y."/>
        </authorList>
    </citation>
    <scope>NUCLEOTIDE SEQUENCE</scope>
    <source>
        <strain evidence="12">R07B-5</strain>
    </source>
</reference>
<keyword evidence="2" id="KW-0964">Secreted</keyword>
<dbReference type="Pfam" id="PF00055">
    <property type="entry name" value="Laminin_N"/>
    <property type="match status" value="1"/>
</dbReference>
<dbReference type="GO" id="GO:0009888">
    <property type="term" value="P:tissue development"/>
    <property type="evidence" value="ECO:0007669"/>
    <property type="project" value="TreeGrafter"/>
</dbReference>
<evidence type="ECO:0000256" key="4">
    <source>
        <dbReference type="ARBA" id="ARBA00022737"/>
    </source>
</evidence>
<dbReference type="FunFam" id="2.10.25.10:FF:000011">
    <property type="entry name" value="Cadherin EGF LAG seven-pass G-type receptor"/>
    <property type="match status" value="1"/>
</dbReference>
<dbReference type="Proteomes" id="UP001209878">
    <property type="component" value="Unassembled WGS sequence"/>
</dbReference>
<gene>
    <name evidence="12" type="ORF">NP493_131g03029</name>
</gene>
<dbReference type="PANTHER" id="PTHR10574:SF440">
    <property type="entry name" value="LAMININ EGF-LIKE DOMAIN-CONTAINING PROTEIN"/>
    <property type="match status" value="1"/>
</dbReference>
<dbReference type="PRINTS" id="PR00011">
    <property type="entry name" value="EGFLAMININ"/>
</dbReference>
<keyword evidence="13" id="KW-1185">Reference proteome</keyword>
<evidence type="ECO:0000256" key="6">
    <source>
        <dbReference type="ARBA" id="ARBA00023180"/>
    </source>
</evidence>
<name>A0AAD9P5D8_RIDPI</name>
<dbReference type="SUPFAM" id="SSF57196">
    <property type="entry name" value="EGF/Laminin"/>
    <property type="match status" value="4"/>
</dbReference>
<comment type="subcellular location">
    <subcellularLocation>
        <location evidence="1">Secreted</location>
    </subcellularLocation>
</comment>
<feature type="domain" description="Laminin N-terminal" evidence="11">
    <location>
        <begin position="45"/>
        <end position="299"/>
    </location>
</feature>
<dbReference type="AlphaFoldDB" id="A0AAD9P5D8"/>
<organism evidence="12 13">
    <name type="scientific">Ridgeia piscesae</name>
    <name type="common">Tubeworm</name>
    <dbReference type="NCBI Taxonomy" id="27915"/>
    <lineage>
        <taxon>Eukaryota</taxon>
        <taxon>Metazoa</taxon>
        <taxon>Spiralia</taxon>
        <taxon>Lophotrochozoa</taxon>
        <taxon>Annelida</taxon>
        <taxon>Polychaeta</taxon>
        <taxon>Sedentaria</taxon>
        <taxon>Canalipalpata</taxon>
        <taxon>Sabellida</taxon>
        <taxon>Siboglinidae</taxon>
        <taxon>Ridgeia</taxon>
    </lineage>
</organism>
<evidence type="ECO:0000259" key="11">
    <source>
        <dbReference type="PROSITE" id="PS51117"/>
    </source>
</evidence>
<evidence type="ECO:0000256" key="3">
    <source>
        <dbReference type="ARBA" id="ARBA00022729"/>
    </source>
</evidence>
<comment type="caution">
    <text evidence="12">The sequence shown here is derived from an EMBL/GenBank/DDBJ whole genome shotgun (WGS) entry which is preliminary data.</text>
</comment>
<keyword evidence="5 8" id="KW-1015">Disulfide bond</keyword>
<dbReference type="SMART" id="SM00136">
    <property type="entry name" value="LamNT"/>
    <property type="match status" value="1"/>
</dbReference>
<dbReference type="PROSITE" id="PS50027">
    <property type="entry name" value="EGF_LAM_2"/>
    <property type="match status" value="1"/>
</dbReference>
<dbReference type="InterPro" id="IPR050440">
    <property type="entry name" value="Laminin/Netrin_ECM"/>
</dbReference>
<dbReference type="EMBL" id="JAODUO010000131">
    <property type="protein sequence ID" value="KAK2188476.1"/>
    <property type="molecule type" value="Genomic_DNA"/>
</dbReference>
<evidence type="ECO:0000256" key="5">
    <source>
        <dbReference type="ARBA" id="ARBA00023157"/>
    </source>
</evidence>
<dbReference type="Gene3D" id="2.60.120.260">
    <property type="entry name" value="Galactose-binding domain-like"/>
    <property type="match status" value="1"/>
</dbReference>
<keyword evidence="4" id="KW-0677">Repeat</keyword>
<dbReference type="InterPro" id="IPR008211">
    <property type="entry name" value="Laminin_N"/>
</dbReference>
<dbReference type="GO" id="GO:0007409">
    <property type="term" value="P:axonogenesis"/>
    <property type="evidence" value="ECO:0007669"/>
    <property type="project" value="TreeGrafter"/>
</dbReference>
<evidence type="ECO:0000313" key="12">
    <source>
        <dbReference type="EMBL" id="KAK2188476.1"/>
    </source>
</evidence>
<evidence type="ECO:0000256" key="7">
    <source>
        <dbReference type="ARBA" id="ARBA00023292"/>
    </source>
</evidence>
<dbReference type="PANTHER" id="PTHR10574">
    <property type="entry name" value="NETRIN/LAMININ-RELATED"/>
    <property type="match status" value="1"/>
</dbReference>
<dbReference type="Pfam" id="PF00053">
    <property type="entry name" value="EGF_laminin"/>
    <property type="match status" value="4"/>
</dbReference>
<keyword evidence="3 9" id="KW-0732">Signal</keyword>
<feature type="disulfide bond" evidence="8">
    <location>
        <begin position="383"/>
        <end position="392"/>
    </location>
</feature>
<protein>
    <submittedName>
        <fullName evidence="12">Uncharacterized protein</fullName>
    </submittedName>
</protein>
<evidence type="ECO:0000256" key="1">
    <source>
        <dbReference type="ARBA" id="ARBA00004613"/>
    </source>
</evidence>
<dbReference type="InterPro" id="IPR002049">
    <property type="entry name" value="LE_dom"/>
</dbReference>
<comment type="caution">
    <text evidence="8">Lacks conserved residue(s) required for the propagation of feature annotation.</text>
</comment>
<accession>A0AAD9P5D8</accession>
<evidence type="ECO:0000259" key="10">
    <source>
        <dbReference type="PROSITE" id="PS50027"/>
    </source>
</evidence>
<evidence type="ECO:0000256" key="2">
    <source>
        <dbReference type="ARBA" id="ARBA00022525"/>
    </source>
</evidence>
<dbReference type="CDD" id="cd00055">
    <property type="entry name" value="EGF_Lam"/>
    <property type="match status" value="4"/>
</dbReference>
<keyword evidence="6" id="KW-0325">Glycoprotein</keyword>
<dbReference type="GO" id="GO:0009887">
    <property type="term" value="P:animal organ morphogenesis"/>
    <property type="evidence" value="ECO:0007669"/>
    <property type="project" value="TreeGrafter"/>
</dbReference>
<proteinExistence type="predicted"/>
<dbReference type="PROSITE" id="PS01248">
    <property type="entry name" value="EGF_LAM_1"/>
    <property type="match status" value="1"/>
</dbReference>
<dbReference type="GO" id="GO:0005576">
    <property type="term" value="C:extracellular region"/>
    <property type="evidence" value="ECO:0007669"/>
    <property type="project" value="UniProtKB-SubCell"/>
</dbReference>
<evidence type="ECO:0000256" key="8">
    <source>
        <dbReference type="PROSITE-ProRule" id="PRU00460"/>
    </source>
</evidence>
<dbReference type="SMART" id="SM00180">
    <property type="entry name" value="EGF_Lam"/>
    <property type="match status" value="4"/>
</dbReference>